<evidence type="ECO:0000313" key="2">
    <source>
        <dbReference type="Proteomes" id="UP001280581"/>
    </source>
</evidence>
<proteinExistence type="predicted"/>
<dbReference type="Proteomes" id="UP001280581">
    <property type="component" value="Unassembled WGS sequence"/>
</dbReference>
<accession>A0AAN6LQU6</accession>
<reference evidence="1 2" key="1">
    <citation type="submission" date="2021-02" db="EMBL/GenBank/DDBJ databases">
        <title>Genome assembly of Pseudopithomyces chartarum.</title>
        <authorList>
            <person name="Jauregui R."/>
            <person name="Singh J."/>
            <person name="Voisey C."/>
        </authorList>
    </citation>
    <scope>NUCLEOTIDE SEQUENCE [LARGE SCALE GENOMIC DNA]</scope>
    <source>
        <strain evidence="1 2">AGR01</strain>
    </source>
</reference>
<sequence>MNNYREDPQAKSRLLQLPAEIRNTIYDHVSLTTSHVRLMGTRLQRTVTDDAIEVTLVVKTLPTALMCACQILRREVGTYKALQERLVQEPPRVIVDTGDNYRAKDEEKQLDVNVHGMSWTLTEAQNAGWAYATSKLISGRKNLPKIKKSTLLDMEFRDEKQAALARQFIYNLGEHIAWRCEYNEKKVDAKNIGPGPLFHVAIEAFDTNRPRDDGSLLNIARLAIGTIRSQGPRSFFQVATEAFETIRSRDVPPRDEYLDDILPGALTKHSQGVGRWYALKHYLIDIHVISRDVVKNFTVYIVHSDDVDELDAAKIHDIYPKGEEAEILGLLGWKKDWEQSR</sequence>
<gene>
    <name evidence="1" type="ORF">GRF29_161g266787</name>
</gene>
<organism evidence="1 2">
    <name type="scientific">Pseudopithomyces chartarum</name>
    <dbReference type="NCBI Taxonomy" id="1892770"/>
    <lineage>
        <taxon>Eukaryota</taxon>
        <taxon>Fungi</taxon>
        <taxon>Dikarya</taxon>
        <taxon>Ascomycota</taxon>
        <taxon>Pezizomycotina</taxon>
        <taxon>Dothideomycetes</taxon>
        <taxon>Pleosporomycetidae</taxon>
        <taxon>Pleosporales</taxon>
        <taxon>Massarineae</taxon>
        <taxon>Didymosphaeriaceae</taxon>
        <taxon>Pseudopithomyces</taxon>
    </lineage>
</organism>
<name>A0AAN6LQU6_9PLEO</name>
<keyword evidence="2" id="KW-1185">Reference proteome</keyword>
<comment type="caution">
    <text evidence="1">The sequence shown here is derived from an EMBL/GenBank/DDBJ whole genome shotgun (WGS) entry which is preliminary data.</text>
</comment>
<dbReference type="EMBL" id="WVTA01000014">
    <property type="protein sequence ID" value="KAK3202139.1"/>
    <property type="molecule type" value="Genomic_DNA"/>
</dbReference>
<evidence type="ECO:0000313" key="1">
    <source>
        <dbReference type="EMBL" id="KAK3202139.1"/>
    </source>
</evidence>
<dbReference type="AlphaFoldDB" id="A0AAN6LQU6"/>
<protein>
    <submittedName>
        <fullName evidence="1">Uncharacterized protein</fullName>
    </submittedName>
</protein>